<keyword evidence="2" id="KW-0378">Hydrolase</keyword>
<evidence type="ECO:0000313" key="3">
    <source>
        <dbReference type="Proteomes" id="UP000030001"/>
    </source>
</evidence>
<gene>
    <name evidence="2" type="primary">ybjI_2</name>
    <name evidence="2" type="ORF">LMUP508_01569</name>
    <name evidence="1" type="ORF">LX03_04815</name>
</gene>
<evidence type="ECO:0000313" key="1">
    <source>
        <dbReference type="EMBL" id="KGL66970.1"/>
    </source>
</evidence>
<dbReference type="SUPFAM" id="SSF56784">
    <property type="entry name" value="HAD-like"/>
    <property type="match status" value="1"/>
</dbReference>
<dbReference type="GO" id="GO:0005829">
    <property type="term" value="C:cytosol"/>
    <property type="evidence" value="ECO:0007669"/>
    <property type="project" value="TreeGrafter"/>
</dbReference>
<organism evidence="1 3">
    <name type="scientific">Limosilactobacillus mucosae</name>
    <name type="common">Lactobacillus mucosae</name>
    <dbReference type="NCBI Taxonomy" id="97478"/>
    <lineage>
        <taxon>Bacteria</taxon>
        <taxon>Bacillati</taxon>
        <taxon>Bacillota</taxon>
        <taxon>Bacilli</taxon>
        <taxon>Lactobacillales</taxon>
        <taxon>Lactobacillaceae</taxon>
        <taxon>Limosilactobacillus</taxon>
    </lineage>
</organism>
<dbReference type="EMBL" id="JROC01000030">
    <property type="protein sequence ID" value="KGL66970.1"/>
    <property type="molecule type" value="Genomic_DNA"/>
</dbReference>
<sequence>MYRYIATDVDGTMLDSRHQLNSAALNTALGQLQQQNVSWIVASGDSYRFLKKCFAPCPLIDTFISINGALIVQKGQVVFERTHAKSQVNELIKAVNALPVTPDVILLTGWSHTWGTRISDLKAWPFGINIDFIDDLTQVDDKIYNVNPIWLNHQVTPDQIRGFAQQMIERYPVYATYSGFGCMDVLPLGVNKAAGLKELIINDDHNQLKSVVAFGDSSNDRQMLQEAGLGVAMKNASPDILKLANRITSYDNDHDGVLREVQSIFNLS</sequence>
<dbReference type="PANTHER" id="PTHR10000">
    <property type="entry name" value="PHOSPHOSERINE PHOSPHATASE"/>
    <property type="match status" value="1"/>
</dbReference>
<dbReference type="EMBL" id="CABFNH010000026">
    <property type="protein sequence ID" value="VTZ91929.1"/>
    <property type="molecule type" value="Genomic_DNA"/>
</dbReference>
<dbReference type="NCBIfam" id="TIGR01484">
    <property type="entry name" value="HAD-SF-IIB"/>
    <property type="match status" value="1"/>
</dbReference>
<dbReference type="PROSITE" id="PS01229">
    <property type="entry name" value="COF_2"/>
    <property type="match status" value="1"/>
</dbReference>
<dbReference type="PANTHER" id="PTHR10000:SF53">
    <property type="entry name" value="5-AMINO-6-(5-PHOSPHO-D-RIBITYLAMINO)URACIL PHOSPHATASE YBJI-RELATED"/>
    <property type="match status" value="1"/>
</dbReference>
<dbReference type="Pfam" id="PF08282">
    <property type="entry name" value="Hydrolase_3"/>
    <property type="match status" value="1"/>
</dbReference>
<dbReference type="Proteomes" id="UP000365705">
    <property type="component" value="Unassembled WGS sequence"/>
</dbReference>
<reference evidence="2 4" key="2">
    <citation type="submission" date="2019-06" db="EMBL/GenBank/DDBJ databases">
        <authorList>
            <person name="Rodrigo-Torres L."/>
            <person name="Arahal R. D."/>
            <person name="Lucena T."/>
        </authorList>
    </citation>
    <scope>NUCLEOTIDE SEQUENCE [LARGE SCALE GENOMIC DNA]</scope>
    <source>
        <strain evidence="2 4">INIA P508</strain>
    </source>
</reference>
<dbReference type="SFLD" id="SFLDG01140">
    <property type="entry name" value="C2.B:_Phosphomannomutase_and_P"/>
    <property type="match status" value="1"/>
</dbReference>
<dbReference type="RefSeq" id="WP_034539938.1">
    <property type="nucleotide sequence ID" value="NZ_CABFNH010000026.1"/>
</dbReference>
<dbReference type="AlphaFoldDB" id="A0A099YEL7"/>
<evidence type="ECO:0000313" key="4">
    <source>
        <dbReference type="Proteomes" id="UP000365705"/>
    </source>
</evidence>
<proteinExistence type="predicted"/>
<name>A0A099YEL7_LIMMU</name>
<dbReference type="InterPro" id="IPR036412">
    <property type="entry name" value="HAD-like_sf"/>
</dbReference>
<reference evidence="1 3" key="1">
    <citation type="submission" date="2014-09" db="EMBL/GenBank/DDBJ databases">
        <title>Lactobacillus mucosae CRL573 Genome Sequencing.</title>
        <authorList>
            <person name="Bleckwedel J."/>
            <person name="Teran L.C."/>
            <person name="Bonacina J."/>
            <person name="Saavedra L."/>
            <person name="Mozzi F.B."/>
            <person name="Raya R.R."/>
        </authorList>
    </citation>
    <scope>NUCLEOTIDE SEQUENCE [LARGE SCALE GENOMIC DNA]</scope>
    <source>
        <strain evidence="1 3">CRL573</strain>
    </source>
</reference>
<dbReference type="Gene3D" id="3.30.1240.10">
    <property type="match status" value="1"/>
</dbReference>
<dbReference type="InterPro" id="IPR006379">
    <property type="entry name" value="HAD-SF_hydro_IIB"/>
</dbReference>
<accession>A0A099YEL7</accession>
<dbReference type="InterPro" id="IPR023214">
    <property type="entry name" value="HAD_sf"/>
</dbReference>
<dbReference type="SFLD" id="SFLDS00003">
    <property type="entry name" value="Haloacid_Dehalogenase"/>
    <property type="match status" value="1"/>
</dbReference>
<protein>
    <submittedName>
        <fullName evidence="2">5-amino-6-(5-phospho-D-ribitylamino)uracil phosphatase YbjI</fullName>
        <ecNumber evidence="2">3.1.3.-</ecNumber>
    </submittedName>
</protein>
<dbReference type="GO" id="GO:0016791">
    <property type="term" value="F:phosphatase activity"/>
    <property type="evidence" value="ECO:0007669"/>
    <property type="project" value="TreeGrafter"/>
</dbReference>
<dbReference type="Proteomes" id="UP000030001">
    <property type="component" value="Unassembled WGS sequence"/>
</dbReference>
<evidence type="ECO:0000313" key="2">
    <source>
        <dbReference type="EMBL" id="VTZ91929.1"/>
    </source>
</evidence>
<dbReference type="Gene3D" id="3.40.50.1000">
    <property type="entry name" value="HAD superfamily/HAD-like"/>
    <property type="match status" value="1"/>
</dbReference>
<dbReference type="EC" id="3.1.3.-" evidence="2"/>
<dbReference type="GO" id="GO:0000287">
    <property type="term" value="F:magnesium ion binding"/>
    <property type="evidence" value="ECO:0007669"/>
    <property type="project" value="TreeGrafter"/>
</dbReference>